<comment type="caution">
    <text evidence="2">The sequence shown here is derived from an EMBL/GenBank/DDBJ whole genome shotgun (WGS) entry which is preliminary data.</text>
</comment>
<gene>
    <name evidence="2" type="ORF">GCM10025783_16320</name>
</gene>
<accession>A0ABP8Z3C9</accession>
<keyword evidence="1" id="KW-0472">Membrane</keyword>
<name>A0ABP8Z3C9_9MICO</name>
<feature type="transmembrane region" description="Helical" evidence="1">
    <location>
        <begin position="6"/>
        <end position="27"/>
    </location>
</feature>
<dbReference type="EMBL" id="BAABLP010000003">
    <property type="protein sequence ID" value="GAA4745349.1"/>
    <property type="molecule type" value="Genomic_DNA"/>
</dbReference>
<evidence type="ECO:0000313" key="2">
    <source>
        <dbReference type="EMBL" id="GAA4745349.1"/>
    </source>
</evidence>
<evidence type="ECO:0000313" key="3">
    <source>
        <dbReference type="Proteomes" id="UP001500121"/>
    </source>
</evidence>
<proteinExistence type="predicted"/>
<keyword evidence="1" id="KW-1133">Transmembrane helix</keyword>
<dbReference type="Proteomes" id="UP001500121">
    <property type="component" value="Unassembled WGS sequence"/>
</dbReference>
<feature type="transmembrane region" description="Helical" evidence="1">
    <location>
        <begin position="47"/>
        <end position="69"/>
    </location>
</feature>
<sequence length="71" mass="7224">MNPVAVSVAVMIASAVVALAGFVLSLVRSRRRRPATTGPAMPTDYGLVLAMIGLAGVISALGVVVFLLLTT</sequence>
<keyword evidence="1" id="KW-0812">Transmembrane</keyword>
<evidence type="ECO:0008006" key="4">
    <source>
        <dbReference type="Google" id="ProtNLM"/>
    </source>
</evidence>
<evidence type="ECO:0000256" key="1">
    <source>
        <dbReference type="SAM" id="Phobius"/>
    </source>
</evidence>
<reference evidence="3" key="1">
    <citation type="journal article" date="2019" name="Int. J. Syst. Evol. Microbiol.">
        <title>The Global Catalogue of Microorganisms (GCM) 10K type strain sequencing project: providing services to taxonomists for standard genome sequencing and annotation.</title>
        <authorList>
            <consortium name="The Broad Institute Genomics Platform"/>
            <consortium name="The Broad Institute Genome Sequencing Center for Infectious Disease"/>
            <person name="Wu L."/>
            <person name="Ma J."/>
        </authorList>
    </citation>
    <scope>NUCLEOTIDE SEQUENCE [LARGE SCALE GENOMIC DNA]</scope>
    <source>
        <strain evidence="3">JCM 19015</strain>
    </source>
</reference>
<organism evidence="2 3">
    <name type="scientific">Amnibacterium soli</name>
    <dbReference type="NCBI Taxonomy" id="1282736"/>
    <lineage>
        <taxon>Bacteria</taxon>
        <taxon>Bacillati</taxon>
        <taxon>Actinomycetota</taxon>
        <taxon>Actinomycetes</taxon>
        <taxon>Micrococcales</taxon>
        <taxon>Microbacteriaceae</taxon>
        <taxon>Amnibacterium</taxon>
    </lineage>
</organism>
<protein>
    <recommendedName>
        <fullName evidence="4">DUF4190 domain-containing protein</fullName>
    </recommendedName>
</protein>
<keyword evidence="3" id="KW-1185">Reference proteome</keyword>
<dbReference type="RefSeq" id="WP_345480613.1">
    <property type="nucleotide sequence ID" value="NZ_BAABLP010000003.1"/>
</dbReference>